<dbReference type="InterPro" id="IPR001753">
    <property type="entry name" value="Enoyl-CoA_hydra/iso"/>
</dbReference>
<dbReference type="SUPFAM" id="SSF52096">
    <property type="entry name" value="ClpP/crotonase"/>
    <property type="match status" value="1"/>
</dbReference>
<keyword evidence="6" id="KW-1185">Reference proteome</keyword>
<dbReference type="PANTHER" id="PTHR11941">
    <property type="entry name" value="ENOYL-COA HYDRATASE-RELATED"/>
    <property type="match status" value="1"/>
</dbReference>
<evidence type="ECO:0000313" key="4">
    <source>
        <dbReference type="EMBL" id="SBT24805.1"/>
    </source>
</evidence>
<proteinExistence type="inferred from homology"/>
<organism evidence="4 6">
    <name type="scientific">Orrella dioscoreae</name>
    <dbReference type="NCBI Taxonomy" id="1851544"/>
    <lineage>
        <taxon>Bacteria</taxon>
        <taxon>Pseudomonadati</taxon>
        <taxon>Pseudomonadota</taxon>
        <taxon>Betaproteobacteria</taxon>
        <taxon>Burkholderiales</taxon>
        <taxon>Alcaligenaceae</taxon>
        <taxon>Orrella</taxon>
    </lineage>
</organism>
<accession>A0A1C3K068</accession>
<dbReference type="RefSeq" id="WP_067751545.1">
    <property type="nucleotide sequence ID" value="NZ_LT907988.1"/>
</dbReference>
<dbReference type="InterPro" id="IPR029045">
    <property type="entry name" value="ClpP/crotonase-like_dom_sf"/>
</dbReference>
<evidence type="ECO:0000256" key="1">
    <source>
        <dbReference type="ARBA" id="ARBA00005254"/>
    </source>
</evidence>
<evidence type="ECO:0000313" key="6">
    <source>
        <dbReference type="Proteomes" id="UP000078558"/>
    </source>
</evidence>
<reference evidence="5 6" key="2">
    <citation type="submission" date="2017-08" db="EMBL/GenBank/DDBJ databases">
        <authorList>
            <person name="de Groot N.N."/>
        </authorList>
    </citation>
    <scope>NUCLEOTIDE SEQUENCE [LARGE SCALE GENOMIC DNA]</scope>
    <source>
        <strain evidence="5">Orrdi1</strain>
    </source>
</reference>
<dbReference type="InterPro" id="IPR018376">
    <property type="entry name" value="Enoyl-CoA_hyd/isom_CS"/>
</dbReference>
<evidence type="ECO:0000313" key="5">
    <source>
        <dbReference type="EMBL" id="SOE50563.1"/>
    </source>
</evidence>
<dbReference type="STRING" id="1851544.ODI_02876"/>
<dbReference type="OrthoDB" id="9148881at2"/>
<dbReference type="Pfam" id="PF00378">
    <property type="entry name" value="ECH_1"/>
    <property type="match status" value="1"/>
</dbReference>
<dbReference type="EMBL" id="FLRC01000011">
    <property type="protein sequence ID" value="SBT24805.1"/>
    <property type="molecule type" value="Genomic_DNA"/>
</dbReference>
<dbReference type="PROSITE" id="PS00166">
    <property type="entry name" value="ENOYL_COA_HYDRATASE"/>
    <property type="match status" value="1"/>
</dbReference>
<dbReference type="PANTHER" id="PTHR11941:SF54">
    <property type="entry name" value="ENOYL-COA HYDRATASE, MITOCHONDRIAL"/>
    <property type="match status" value="1"/>
</dbReference>
<sequence length="265" mass="28513">MSQAQQAGQVLLETKAHIAWVTLSHPGKLNALSAGMWRQIQDIFTTLSQDTDLRAVVLRGEGGNFAAGADISEFPRLRADFEGVFNYHTRIIAPALRAVAECPHPVLAQIEGVCVGGGLEVASQCDLRIAGASARFGVPISRLGFSMAPHEMRGLLALAGRSVTLEILYEGRIFEAAEAKDKGLLNRVVPDEQVHEEVARSLARITRGAPLAARLNKQTARLLSPEPAALSEAELRAAFAYADSRDHQEGVRAFLAGEEPVFKGV</sequence>
<protein>
    <submittedName>
        <fullName evidence="4">Enoyl-CoA hydratase</fullName>
        <ecNumber evidence="4">4.2.1.17</ecNumber>
    </submittedName>
</protein>
<dbReference type="KEGG" id="odi:ODI_R2802"/>
<gene>
    <name evidence="4" type="ORF">ODI_02876</name>
    <name evidence="5" type="ORF">ODI_R2802</name>
</gene>
<keyword evidence="2 4" id="KW-0456">Lyase</keyword>
<dbReference type="Gene3D" id="3.90.226.10">
    <property type="entry name" value="2-enoyl-CoA Hydratase, Chain A, domain 1"/>
    <property type="match status" value="1"/>
</dbReference>
<dbReference type="Gene3D" id="1.10.12.10">
    <property type="entry name" value="Lyase 2-enoyl-coa Hydratase, Chain A, domain 2"/>
    <property type="match status" value="1"/>
</dbReference>
<comment type="similarity">
    <text evidence="1 3">Belongs to the enoyl-CoA hydratase/isomerase family.</text>
</comment>
<evidence type="ECO:0000256" key="2">
    <source>
        <dbReference type="ARBA" id="ARBA00023239"/>
    </source>
</evidence>
<dbReference type="EC" id="4.2.1.17" evidence="4"/>
<dbReference type="GO" id="GO:0006635">
    <property type="term" value="P:fatty acid beta-oxidation"/>
    <property type="evidence" value="ECO:0007669"/>
    <property type="project" value="TreeGrafter"/>
</dbReference>
<dbReference type="Proteomes" id="UP000078558">
    <property type="component" value="Chromosome I"/>
</dbReference>
<dbReference type="CDD" id="cd06558">
    <property type="entry name" value="crotonase-like"/>
    <property type="match status" value="1"/>
</dbReference>
<dbReference type="InterPro" id="IPR014748">
    <property type="entry name" value="Enoyl-CoA_hydra_C"/>
</dbReference>
<evidence type="ECO:0000256" key="3">
    <source>
        <dbReference type="RuleBase" id="RU003707"/>
    </source>
</evidence>
<reference evidence="4 6" key="1">
    <citation type="submission" date="2016-06" db="EMBL/GenBank/DDBJ databases">
        <authorList>
            <person name="Kjaerup R.B."/>
            <person name="Dalgaard T.S."/>
            <person name="Juul-Madsen H.R."/>
        </authorList>
    </citation>
    <scope>NUCLEOTIDE SEQUENCE [LARGE SCALE GENOMIC DNA]</scope>
    <source>
        <strain evidence="4">Orrdi1</strain>
    </source>
</reference>
<dbReference type="AlphaFoldDB" id="A0A1C3K068"/>
<name>A0A1C3K068_9BURK</name>
<dbReference type="GO" id="GO:0004300">
    <property type="term" value="F:enoyl-CoA hydratase activity"/>
    <property type="evidence" value="ECO:0007669"/>
    <property type="project" value="UniProtKB-EC"/>
</dbReference>
<dbReference type="EMBL" id="LT907988">
    <property type="protein sequence ID" value="SOE50563.1"/>
    <property type="molecule type" value="Genomic_DNA"/>
</dbReference>